<name>A0A1E2V8N3_9GAMM</name>
<comment type="caution">
    <text evidence="2">The sequence shown here is derived from an EMBL/GenBank/DDBJ whole genome shotgun (WGS) entry which is preliminary data.</text>
</comment>
<dbReference type="InterPro" id="IPR039315">
    <property type="entry name" value="CheW"/>
</dbReference>
<evidence type="ECO:0000313" key="3">
    <source>
        <dbReference type="Proteomes" id="UP000094291"/>
    </source>
</evidence>
<dbReference type="PROSITE" id="PS50851">
    <property type="entry name" value="CHEW"/>
    <property type="match status" value="1"/>
</dbReference>
<accession>A0A1E2V8N3</accession>
<dbReference type="SMART" id="SM00260">
    <property type="entry name" value="CheW"/>
    <property type="match status" value="1"/>
</dbReference>
<dbReference type="PANTHER" id="PTHR22617">
    <property type="entry name" value="CHEMOTAXIS SENSOR HISTIDINE KINASE-RELATED"/>
    <property type="match status" value="1"/>
</dbReference>
<dbReference type="Gene3D" id="2.40.50.180">
    <property type="entry name" value="CheA-289, Domain 4"/>
    <property type="match status" value="1"/>
</dbReference>
<feature type="domain" description="CheW-like" evidence="1">
    <location>
        <begin position="15"/>
        <end position="159"/>
    </location>
</feature>
<dbReference type="PANTHER" id="PTHR22617:SF41">
    <property type="entry name" value="CHEMOTAXIS SIGNAL TRANSDUCTION SYSTEM ADAPTOR PROTEIN CHEW"/>
    <property type="match status" value="1"/>
</dbReference>
<dbReference type="InterPro" id="IPR002545">
    <property type="entry name" value="CheW-lke_dom"/>
</dbReference>
<protein>
    <submittedName>
        <fullName evidence="2">Chemotaxis protein CheW</fullName>
    </submittedName>
</protein>
<gene>
    <name evidence="2" type="ORF">BFW38_06720</name>
</gene>
<dbReference type="GO" id="GO:0006935">
    <property type="term" value="P:chemotaxis"/>
    <property type="evidence" value="ECO:0007669"/>
    <property type="project" value="InterPro"/>
</dbReference>
<dbReference type="GO" id="GO:0005829">
    <property type="term" value="C:cytosol"/>
    <property type="evidence" value="ECO:0007669"/>
    <property type="project" value="TreeGrafter"/>
</dbReference>
<dbReference type="AlphaFoldDB" id="A0A1E2V8N3"/>
<dbReference type="GO" id="GO:0007165">
    <property type="term" value="P:signal transduction"/>
    <property type="evidence" value="ECO:0007669"/>
    <property type="project" value="InterPro"/>
</dbReference>
<dbReference type="InterPro" id="IPR036061">
    <property type="entry name" value="CheW-like_dom_sf"/>
</dbReference>
<dbReference type="Gene3D" id="2.30.30.40">
    <property type="entry name" value="SH3 Domains"/>
    <property type="match status" value="1"/>
</dbReference>
<reference evidence="2 3" key="1">
    <citation type="submission" date="2016-08" db="EMBL/GenBank/DDBJ databases">
        <authorList>
            <person name="Seilhamer J.J."/>
        </authorList>
    </citation>
    <scope>NUCLEOTIDE SEQUENCE [LARGE SCALE GENOMIC DNA]</scope>
    <source>
        <strain evidence="2 3">PH27A</strain>
    </source>
</reference>
<sequence length="180" mass="20539">MDEALDIQVESFADGLQILTFVLDGDWFGVEIECIQEVLEYRDVTPVPRTPNFMLGVINLRGKVIPVVDLRRQFDMEVIEPTIDTCIVILYVDIDGESTPLGILADKVQEVLELRPDDIAPPPRLGNRIRSDFIAGMARQNDHFIIILYLARVFSMDELQKVIEGSDQQPTQHWSQDEQE</sequence>
<proteinExistence type="predicted"/>
<dbReference type="Proteomes" id="UP000094291">
    <property type="component" value="Unassembled WGS sequence"/>
</dbReference>
<dbReference type="SUPFAM" id="SSF50341">
    <property type="entry name" value="CheW-like"/>
    <property type="match status" value="1"/>
</dbReference>
<dbReference type="RefSeq" id="WP_068997699.1">
    <property type="nucleotide sequence ID" value="NZ_MDTQ01000001.1"/>
</dbReference>
<dbReference type="EMBL" id="MDTQ01000001">
    <property type="protein sequence ID" value="ODC03283.1"/>
    <property type="molecule type" value="Genomic_DNA"/>
</dbReference>
<dbReference type="OrthoDB" id="9790406at2"/>
<evidence type="ECO:0000313" key="2">
    <source>
        <dbReference type="EMBL" id="ODC03283.1"/>
    </source>
</evidence>
<keyword evidence="3" id="KW-1185">Reference proteome</keyword>
<organism evidence="2 3">
    <name type="scientific">Terasakiispira papahanaumokuakeensis</name>
    <dbReference type="NCBI Taxonomy" id="197479"/>
    <lineage>
        <taxon>Bacteria</taxon>
        <taxon>Pseudomonadati</taxon>
        <taxon>Pseudomonadota</taxon>
        <taxon>Gammaproteobacteria</taxon>
        <taxon>Oceanospirillales</taxon>
        <taxon>Terasakiispira</taxon>
    </lineage>
</organism>
<evidence type="ECO:0000259" key="1">
    <source>
        <dbReference type="PROSITE" id="PS50851"/>
    </source>
</evidence>
<dbReference type="Pfam" id="PF01584">
    <property type="entry name" value="CheW"/>
    <property type="match status" value="1"/>
</dbReference>
<dbReference type="STRING" id="197479.BFW38_06720"/>